<dbReference type="Proteomes" id="UP000039046">
    <property type="component" value="Unassembled WGS sequence"/>
</dbReference>
<dbReference type="HOGENOM" id="CLU_061027_1_0_1"/>
<dbReference type="GO" id="GO:0030620">
    <property type="term" value="F:U2 snRNA binding"/>
    <property type="evidence" value="ECO:0007669"/>
    <property type="project" value="InterPro"/>
</dbReference>
<protein>
    <recommendedName>
        <fullName evidence="6">U2 small nuclear ribonucleoprotein A'</fullName>
    </recommendedName>
</protein>
<dbReference type="STRING" id="1531966.A0A0A1SJJ9"/>
<keyword evidence="3" id="KW-0677">Repeat</keyword>
<dbReference type="PROSITE" id="PS51450">
    <property type="entry name" value="LRR"/>
    <property type="match status" value="1"/>
</dbReference>
<proteinExistence type="inferred from homology"/>
<evidence type="ECO:0000256" key="6">
    <source>
        <dbReference type="ARBA" id="ARBA00024238"/>
    </source>
</evidence>
<keyword evidence="7" id="KW-0687">Ribonucleoprotein</keyword>
<evidence type="ECO:0000256" key="5">
    <source>
        <dbReference type="ARBA" id="ARBA00024196"/>
    </source>
</evidence>
<gene>
    <name evidence="7" type="ORF">VHEMI00563</name>
</gene>
<evidence type="ECO:0000256" key="2">
    <source>
        <dbReference type="ARBA" id="ARBA00022614"/>
    </source>
</evidence>
<dbReference type="InterPro" id="IPR044640">
    <property type="entry name" value="RU2A"/>
</dbReference>
<keyword evidence="4" id="KW-0539">Nucleus</keyword>
<evidence type="ECO:0000256" key="1">
    <source>
        <dbReference type="ARBA" id="ARBA00004123"/>
    </source>
</evidence>
<keyword evidence="8" id="KW-1185">Reference proteome</keyword>
<dbReference type="GO" id="GO:0000398">
    <property type="term" value="P:mRNA splicing, via spliceosome"/>
    <property type="evidence" value="ECO:0007669"/>
    <property type="project" value="InterPro"/>
</dbReference>
<evidence type="ECO:0000256" key="4">
    <source>
        <dbReference type="ARBA" id="ARBA00023242"/>
    </source>
</evidence>
<dbReference type="SUPFAM" id="SSF52058">
    <property type="entry name" value="L domain-like"/>
    <property type="match status" value="1"/>
</dbReference>
<evidence type="ECO:0000256" key="3">
    <source>
        <dbReference type="ARBA" id="ARBA00022737"/>
    </source>
</evidence>
<name>A0A0A1SJJ9_9HYPO</name>
<evidence type="ECO:0000313" key="7">
    <source>
        <dbReference type="EMBL" id="CEJ80378.1"/>
    </source>
</evidence>
<evidence type="ECO:0000313" key="8">
    <source>
        <dbReference type="Proteomes" id="UP000039046"/>
    </source>
</evidence>
<dbReference type="FunFam" id="3.80.10.10:FF:000026">
    <property type="entry name" value="U2 small nuclear ribonucleoprotein A"/>
    <property type="match status" value="1"/>
</dbReference>
<dbReference type="Pfam" id="PF14580">
    <property type="entry name" value="LRR_9"/>
    <property type="match status" value="1"/>
</dbReference>
<dbReference type="PANTHER" id="PTHR10552">
    <property type="entry name" value="U2 SMALL NUCLEAR RIBONUCLEOPROTEIN A"/>
    <property type="match status" value="1"/>
</dbReference>
<dbReference type="GO" id="GO:0005686">
    <property type="term" value="C:U2 snRNP"/>
    <property type="evidence" value="ECO:0007669"/>
    <property type="project" value="EnsemblFungi"/>
</dbReference>
<dbReference type="OrthoDB" id="433501at2759"/>
<comment type="subcellular location">
    <subcellularLocation>
        <location evidence="1">Nucleus</location>
    </subcellularLocation>
</comment>
<sequence>MRLTADLIRDSLSYLNPLKERELDLRGHRIPAIENLGAAGPHDAIDFTDNDIQVLGNFPLSPRITTVLLARNRVASIQASLAKSIPNLTNLVLTANNIAELADLDVLARFPRLTHLVLAENPVTKKEHYRYWVVWKCPSVRFLDYQKVKEAERERGRELFGTAEEPTALATEIMQSRTTNFEPTTNGGAESRSRLSRIKLTDEEKKRLQERIKKATSLQEIIALEKELNEGRIPSGIQGDAMEE</sequence>
<comment type="similarity">
    <text evidence="5">Belongs to the U2 small nuclear ribonucleoprotein A family.</text>
</comment>
<dbReference type="Gene3D" id="3.80.10.10">
    <property type="entry name" value="Ribonuclease Inhibitor"/>
    <property type="match status" value="1"/>
</dbReference>
<dbReference type="AlphaFoldDB" id="A0A0A1SJJ9"/>
<organism evidence="7 8">
    <name type="scientific">[Torrubiella] hemipterigena</name>
    <dbReference type="NCBI Taxonomy" id="1531966"/>
    <lineage>
        <taxon>Eukaryota</taxon>
        <taxon>Fungi</taxon>
        <taxon>Dikarya</taxon>
        <taxon>Ascomycota</taxon>
        <taxon>Pezizomycotina</taxon>
        <taxon>Sordariomycetes</taxon>
        <taxon>Hypocreomycetidae</taxon>
        <taxon>Hypocreales</taxon>
        <taxon>Clavicipitaceae</taxon>
        <taxon>Clavicipitaceae incertae sedis</taxon>
        <taxon>'Torrubiella' clade</taxon>
    </lineage>
</organism>
<keyword evidence="2" id="KW-0433">Leucine-rich repeat</keyword>
<dbReference type="InterPro" id="IPR032675">
    <property type="entry name" value="LRR_dom_sf"/>
</dbReference>
<dbReference type="PANTHER" id="PTHR10552:SF6">
    <property type="entry name" value="U2 SMALL NUCLEAR RIBONUCLEOPROTEIN A"/>
    <property type="match status" value="1"/>
</dbReference>
<dbReference type="InterPro" id="IPR001611">
    <property type="entry name" value="Leu-rich_rpt"/>
</dbReference>
<accession>A0A0A1SJJ9</accession>
<reference evidence="7 8" key="1">
    <citation type="journal article" date="2015" name="Genome Announc.">
        <title>Draft Genome Sequence and Gene Annotation of the Entomopathogenic Fungus Verticillium hemipterigenum.</title>
        <authorList>
            <person name="Horn F."/>
            <person name="Habel A."/>
            <person name="Scharf D.H."/>
            <person name="Dworschak J."/>
            <person name="Brakhage A.A."/>
            <person name="Guthke R."/>
            <person name="Hertweck C."/>
            <person name="Linde J."/>
        </authorList>
    </citation>
    <scope>NUCLEOTIDE SEQUENCE [LARGE SCALE GENOMIC DNA]</scope>
</reference>
<dbReference type="EMBL" id="CDHN01000001">
    <property type="protein sequence ID" value="CEJ80378.1"/>
    <property type="molecule type" value="Genomic_DNA"/>
</dbReference>
<dbReference type="GO" id="GO:0071014">
    <property type="term" value="C:post-mRNA release spliceosomal complex"/>
    <property type="evidence" value="ECO:0007669"/>
    <property type="project" value="EnsemblFungi"/>
</dbReference>